<keyword evidence="1" id="KW-1133">Transmembrane helix</keyword>
<dbReference type="EMBL" id="PUEJ01000004">
    <property type="protein sequence ID" value="PRH87336.1"/>
    <property type="molecule type" value="Genomic_DNA"/>
</dbReference>
<evidence type="ECO:0000313" key="3">
    <source>
        <dbReference type="Proteomes" id="UP000237682"/>
    </source>
</evidence>
<reference evidence="2 3" key="1">
    <citation type="submission" date="2018-02" db="EMBL/GenBank/DDBJ databases">
        <title>Whole genome sequencing of endophytic bacterium.</title>
        <authorList>
            <person name="Eedara R."/>
            <person name="Podile A.R."/>
        </authorList>
    </citation>
    <scope>NUCLEOTIDE SEQUENCE [LARGE SCALE GENOMIC DNA]</scope>
    <source>
        <strain evidence="2 3">RP1T</strain>
    </source>
</reference>
<protein>
    <submittedName>
        <fullName evidence="2">Uncharacterized protein</fullName>
    </submittedName>
</protein>
<dbReference type="AlphaFoldDB" id="A0A2S9QDB6"/>
<name>A0A2S9QDB6_9HYPH</name>
<keyword evidence="1" id="KW-0812">Transmembrane</keyword>
<evidence type="ECO:0000313" key="2">
    <source>
        <dbReference type="EMBL" id="PRH87336.1"/>
    </source>
</evidence>
<sequence length="59" mass="5907">MRLAGLFAAKDGFEEGDIAGVTIDVVTGLLAGLALIIGVWLLGSALNADATHVASALAR</sequence>
<keyword evidence="1" id="KW-0472">Membrane</keyword>
<proteinExistence type="predicted"/>
<gene>
    <name evidence="2" type="ORF">C5L14_11975</name>
</gene>
<feature type="transmembrane region" description="Helical" evidence="1">
    <location>
        <begin position="21"/>
        <end position="42"/>
    </location>
</feature>
<evidence type="ECO:0000256" key="1">
    <source>
        <dbReference type="SAM" id="Phobius"/>
    </source>
</evidence>
<accession>A0A2S9QDB6</accession>
<keyword evidence="3" id="KW-1185">Reference proteome</keyword>
<dbReference type="RefSeq" id="WP_105862272.1">
    <property type="nucleotide sequence ID" value="NZ_PUEJ01000004.1"/>
</dbReference>
<comment type="caution">
    <text evidence="2">The sequence shown here is derived from an EMBL/GenBank/DDBJ whole genome shotgun (WGS) entry which is preliminary data.</text>
</comment>
<organism evidence="2 3">
    <name type="scientific">Labrys okinawensis</name>
    <dbReference type="NCBI Taxonomy" id="346911"/>
    <lineage>
        <taxon>Bacteria</taxon>
        <taxon>Pseudomonadati</taxon>
        <taxon>Pseudomonadota</taxon>
        <taxon>Alphaproteobacteria</taxon>
        <taxon>Hyphomicrobiales</taxon>
        <taxon>Xanthobacteraceae</taxon>
        <taxon>Labrys</taxon>
    </lineage>
</organism>
<dbReference type="Proteomes" id="UP000237682">
    <property type="component" value="Unassembled WGS sequence"/>
</dbReference>